<dbReference type="AlphaFoldDB" id="A0A6C0AJU3"/>
<protein>
    <submittedName>
        <fullName evidence="1">Uncharacterized protein</fullName>
    </submittedName>
</protein>
<sequence>MKILNVVYNKPAFLSYHYECLKKYLNLSEPLEYYVIDNSVDNTITDKFRALASYLNVNYVRVPQNIHTAQDPSTRAGKSLDYGLQYLYNNFHCREVVMVCDSDLFLTDYYDPLRALGNNDLVGKSPINAYAYQQPEILHEIQKRAYYTNQFLIINFKKINANNISFLPCVLDGVTLDCGGRLNLFFKQNPEIRHAAVSDNCSITPHTIHTVPNHLRDFFANDITLKGAALAELVADVFVHMRQGSNWDNRNPDIIFNRERNVFKLLCGRLIEWNIPVNDPQNKHVISFSLYGDSPKYTYNAIINAMIADVVYPGWICRIHHDRTVPRNILSVLRSFKNVELVERTAVRNNNSRRLWRFYDASDPTVAVMISRDCDSWLSFREAFSVKKWILSDKGVHILRDHCYHSQKIMAGMFGIKRGAFTWMGQMCDAYTVSGDYDQGFLASEVYPKILDNTMVHMGVQYDIRHNHLPKGHFPDGGIQLESYPKVVEYIPGFDIERVNAENGFQCIHCGNTHQFFVGEMFNVLNRDICIVLSKLFPGIV</sequence>
<proteinExistence type="predicted"/>
<accession>A0A6C0AJU3</accession>
<dbReference type="EMBL" id="MN740650">
    <property type="protein sequence ID" value="QHS79720.1"/>
    <property type="molecule type" value="Genomic_DNA"/>
</dbReference>
<organism evidence="1">
    <name type="scientific">viral metagenome</name>
    <dbReference type="NCBI Taxonomy" id="1070528"/>
    <lineage>
        <taxon>unclassified sequences</taxon>
        <taxon>metagenomes</taxon>
        <taxon>organismal metagenomes</taxon>
    </lineage>
</organism>
<name>A0A6C0AJU3_9ZZZZ</name>
<evidence type="ECO:0000313" key="1">
    <source>
        <dbReference type="EMBL" id="QHS79720.1"/>
    </source>
</evidence>
<reference evidence="1" key="1">
    <citation type="journal article" date="2020" name="Nature">
        <title>Giant virus diversity and host interactions through global metagenomics.</title>
        <authorList>
            <person name="Schulz F."/>
            <person name="Roux S."/>
            <person name="Paez-Espino D."/>
            <person name="Jungbluth S."/>
            <person name="Walsh D.A."/>
            <person name="Denef V.J."/>
            <person name="McMahon K.D."/>
            <person name="Konstantinidis K.T."/>
            <person name="Eloe-Fadrosh E.A."/>
            <person name="Kyrpides N.C."/>
            <person name="Woyke T."/>
        </authorList>
    </citation>
    <scope>NUCLEOTIDE SEQUENCE</scope>
    <source>
        <strain evidence="1">GVMAG-S-1035303-20</strain>
    </source>
</reference>